<feature type="signal peptide" evidence="1">
    <location>
        <begin position="1"/>
        <end position="22"/>
    </location>
</feature>
<dbReference type="Pfam" id="PF01841">
    <property type="entry name" value="Transglut_core"/>
    <property type="match status" value="1"/>
</dbReference>
<dbReference type="SUPFAM" id="SSF63446">
    <property type="entry name" value="Type I dockerin domain"/>
    <property type="match status" value="1"/>
</dbReference>
<evidence type="ECO:0000256" key="1">
    <source>
        <dbReference type="SAM" id="SignalP"/>
    </source>
</evidence>
<dbReference type="SUPFAM" id="SSF54001">
    <property type="entry name" value="Cysteine proteinases"/>
    <property type="match status" value="1"/>
</dbReference>
<dbReference type="GO" id="GO:0000272">
    <property type="term" value="P:polysaccharide catabolic process"/>
    <property type="evidence" value="ECO:0007669"/>
    <property type="project" value="InterPro"/>
</dbReference>
<accession>A0A1K1LK58</accession>
<dbReference type="InterPro" id="IPR002931">
    <property type="entry name" value="Transglutaminase-like"/>
</dbReference>
<dbReference type="AlphaFoldDB" id="A0A1K1LK58"/>
<dbReference type="PROSITE" id="PS00448">
    <property type="entry name" value="CLOS_CELLULOSOME_RPT"/>
    <property type="match status" value="1"/>
</dbReference>
<dbReference type="InterPro" id="IPR036439">
    <property type="entry name" value="Dockerin_dom_sf"/>
</dbReference>
<dbReference type="PROSITE" id="PS00018">
    <property type="entry name" value="EF_HAND_1"/>
    <property type="match status" value="1"/>
</dbReference>
<protein>
    <submittedName>
        <fullName evidence="3">Transglutaminase-like superfamily protein</fullName>
    </submittedName>
</protein>
<dbReference type="Pfam" id="PF00404">
    <property type="entry name" value="Dockerin_1"/>
    <property type="match status" value="1"/>
</dbReference>
<name>A0A1K1LK58_RUMFL</name>
<keyword evidence="1" id="KW-0732">Signal</keyword>
<dbReference type="EMBL" id="FPIP01000001">
    <property type="protein sequence ID" value="SFW11269.1"/>
    <property type="molecule type" value="Genomic_DNA"/>
</dbReference>
<dbReference type="Gene3D" id="1.10.1330.10">
    <property type="entry name" value="Dockerin domain"/>
    <property type="match status" value="1"/>
</dbReference>
<dbReference type="Proteomes" id="UP000183461">
    <property type="component" value="Unassembled WGS sequence"/>
</dbReference>
<dbReference type="CDD" id="cd14256">
    <property type="entry name" value="Dockerin_I"/>
    <property type="match status" value="1"/>
</dbReference>
<sequence length="469" mass="51457">MKHQKMMSVLLAAAISASAVMPASTYAISKGDINNDSVISADDLTLLQNYVLGKAELDKSQSELADINGDGAVNSYDISALRKLILASPRSLKFKAVTDRVQSGFTDALKKLDIQAGDTVVKSSDELKKALSPYFSEAVVKGYTDKYNDTFFKDSVLMVKPAYFDPDKYQIKTAVTKAPCGCTSEKAGIYVPSAAVTEYMNIRKEHDYNSASLGKILPGQKFTITYSDGKYGHVNINGVSGYVNMDYVTKVSDLEAKYTAIPDVKINSVNYKDGKVTVDAAQFHSSAPIDFAAAVIVQAVVARKDYYASQTNWTVSTTAPPPTTMVTTTTYSYPLAKERLDKIGWDLKKAFNDAASTPYYGPADFPKDDKTTMQWYADYGFKNGKGNCYVMAAMFCEMAKLLGYDAHQISGRVPLKAGGYGPHSWVEITFEGTTYVCDPDFTEETKRNGYMITYGQSGTWVYQKDSVMS</sequence>
<evidence type="ECO:0000313" key="4">
    <source>
        <dbReference type="Proteomes" id="UP000183461"/>
    </source>
</evidence>
<organism evidence="3 4">
    <name type="scientific">Ruminococcus flavefaciens</name>
    <dbReference type="NCBI Taxonomy" id="1265"/>
    <lineage>
        <taxon>Bacteria</taxon>
        <taxon>Bacillati</taxon>
        <taxon>Bacillota</taxon>
        <taxon>Clostridia</taxon>
        <taxon>Eubacteriales</taxon>
        <taxon>Oscillospiraceae</taxon>
        <taxon>Ruminococcus</taxon>
    </lineage>
</organism>
<proteinExistence type="predicted"/>
<reference evidence="3 4" key="1">
    <citation type="submission" date="2016-11" db="EMBL/GenBank/DDBJ databases">
        <authorList>
            <person name="Jaros S."/>
            <person name="Januszkiewicz K."/>
            <person name="Wedrychowicz H."/>
        </authorList>
    </citation>
    <scope>NUCLEOTIDE SEQUENCE [LARGE SCALE GENOMIC DNA]</scope>
    <source>
        <strain evidence="3 4">YL228</strain>
    </source>
</reference>
<gene>
    <name evidence="3" type="ORF">SAMN02910280_0488</name>
</gene>
<feature type="domain" description="Dockerin" evidence="2">
    <location>
        <begin position="26"/>
        <end position="94"/>
    </location>
</feature>
<dbReference type="InterPro" id="IPR018247">
    <property type="entry name" value="EF_Hand_1_Ca_BS"/>
</dbReference>
<dbReference type="RefSeq" id="WP_072298936.1">
    <property type="nucleotide sequence ID" value="NZ_FPIP01000001.1"/>
</dbReference>
<dbReference type="Gene3D" id="2.30.30.40">
    <property type="entry name" value="SH3 Domains"/>
    <property type="match status" value="1"/>
</dbReference>
<evidence type="ECO:0000313" key="3">
    <source>
        <dbReference type="EMBL" id="SFW11269.1"/>
    </source>
</evidence>
<dbReference type="GO" id="GO:0004553">
    <property type="term" value="F:hydrolase activity, hydrolyzing O-glycosyl compounds"/>
    <property type="evidence" value="ECO:0007669"/>
    <property type="project" value="InterPro"/>
</dbReference>
<dbReference type="InterPro" id="IPR002105">
    <property type="entry name" value="Dockerin_1_rpt"/>
</dbReference>
<dbReference type="InterPro" id="IPR038765">
    <property type="entry name" value="Papain-like_cys_pep_sf"/>
</dbReference>
<dbReference type="InterPro" id="IPR016134">
    <property type="entry name" value="Dockerin_dom"/>
</dbReference>
<evidence type="ECO:0000259" key="2">
    <source>
        <dbReference type="PROSITE" id="PS51766"/>
    </source>
</evidence>
<feature type="chain" id="PRO_5038719735" evidence="1">
    <location>
        <begin position="23"/>
        <end position="469"/>
    </location>
</feature>
<dbReference type="Gene3D" id="3.10.620.30">
    <property type="match status" value="1"/>
</dbReference>
<dbReference type="PROSITE" id="PS51766">
    <property type="entry name" value="DOCKERIN"/>
    <property type="match status" value="1"/>
</dbReference>